<dbReference type="Proteomes" id="UP000504604">
    <property type="component" value="Linkage group LG8"/>
</dbReference>
<evidence type="ECO:0000256" key="2">
    <source>
        <dbReference type="ARBA" id="ARBA00022679"/>
    </source>
</evidence>
<comment type="similarity">
    <text evidence="1 3">Belongs to the sulfotransferase 1 family.</text>
</comment>
<evidence type="ECO:0000256" key="1">
    <source>
        <dbReference type="ARBA" id="ARBA00005771"/>
    </source>
</evidence>
<keyword evidence="5" id="KW-1185">Reference proteome</keyword>
<name>A0A6I9TMJ8_SESIN</name>
<accession>A0A6I9TMJ8</accession>
<organism evidence="5 6">
    <name type="scientific">Sesamum indicum</name>
    <name type="common">Oriental sesame</name>
    <name type="synonym">Sesamum orientale</name>
    <dbReference type="NCBI Taxonomy" id="4182"/>
    <lineage>
        <taxon>Eukaryota</taxon>
        <taxon>Viridiplantae</taxon>
        <taxon>Streptophyta</taxon>
        <taxon>Embryophyta</taxon>
        <taxon>Tracheophyta</taxon>
        <taxon>Spermatophyta</taxon>
        <taxon>Magnoliopsida</taxon>
        <taxon>eudicotyledons</taxon>
        <taxon>Gunneridae</taxon>
        <taxon>Pentapetalae</taxon>
        <taxon>asterids</taxon>
        <taxon>lamiids</taxon>
        <taxon>Lamiales</taxon>
        <taxon>Pedaliaceae</taxon>
        <taxon>Sesamum</taxon>
    </lineage>
</organism>
<dbReference type="KEGG" id="sind:105167596"/>
<dbReference type="RefSeq" id="XP_011085670.2">
    <property type="nucleotide sequence ID" value="XM_011087368.2"/>
</dbReference>
<evidence type="ECO:0000256" key="3">
    <source>
        <dbReference type="RuleBase" id="RU361155"/>
    </source>
</evidence>
<dbReference type="InterPro" id="IPR000863">
    <property type="entry name" value="Sulfotransferase_dom"/>
</dbReference>
<sequence length="343" mass="39443">MSNMRGWFVQNSHMKASDSELDDNEITSSPQREKWCGHQFLFKFQGFWFTKTYLETTKRVVETLKPLTGDVILASFPKTGTTWLKAILHSILHPSPQHQNHPLALNHPQELVPSLETNLYVDKGTELDGGYKNPEFLAVKDPQEARILATHIPYQILGDILNSSDCKVVYVTRNPKDTLVSLWHFLQKSSDVEKDPWEVGAAVDQFCRGVVPFGPYYDHVLAYRQESLNRPEKVYFLTYEDLKEKSKNHVRKLGEFLGCPFDQSEKGEEKIDEIVKMCSFETLSSVEVNKSEETSSVFPLPYSSFFRKGEIGDYKNYLEEKMIARIDSVTEEKFHGCGFMYGI</sequence>
<dbReference type="SUPFAM" id="SSF52540">
    <property type="entry name" value="P-loop containing nucleoside triphosphate hydrolases"/>
    <property type="match status" value="1"/>
</dbReference>
<keyword evidence="2 3" id="KW-0808">Transferase</keyword>
<dbReference type="Pfam" id="PF00685">
    <property type="entry name" value="Sulfotransfer_1"/>
    <property type="match status" value="1"/>
</dbReference>
<dbReference type="EC" id="2.8.2.-" evidence="3"/>
<protein>
    <recommendedName>
        <fullName evidence="3">Sulfotransferase</fullName>
        <ecNumber evidence="3">2.8.2.-</ecNumber>
    </recommendedName>
</protein>
<evidence type="ECO:0000313" key="6">
    <source>
        <dbReference type="RefSeq" id="XP_011085670.2"/>
    </source>
</evidence>
<reference evidence="6" key="1">
    <citation type="submission" date="2025-08" db="UniProtKB">
        <authorList>
            <consortium name="RefSeq"/>
        </authorList>
    </citation>
    <scope>IDENTIFICATION</scope>
</reference>
<dbReference type="Gene3D" id="3.40.50.300">
    <property type="entry name" value="P-loop containing nucleotide triphosphate hydrolases"/>
    <property type="match status" value="1"/>
</dbReference>
<evidence type="ECO:0000259" key="4">
    <source>
        <dbReference type="Pfam" id="PF00685"/>
    </source>
</evidence>
<proteinExistence type="inferred from homology"/>
<gene>
    <name evidence="6" type="primary">LOC105167596</name>
</gene>
<feature type="domain" description="Sulfotransferase" evidence="4">
    <location>
        <begin position="70"/>
        <end position="338"/>
    </location>
</feature>
<dbReference type="InParanoid" id="A0A6I9TMJ8"/>
<dbReference type="AlphaFoldDB" id="A0A6I9TMJ8"/>
<dbReference type="InterPro" id="IPR027417">
    <property type="entry name" value="P-loop_NTPase"/>
</dbReference>
<evidence type="ECO:0000313" key="5">
    <source>
        <dbReference type="Proteomes" id="UP000504604"/>
    </source>
</evidence>
<dbReference type="GO" id="GO:0008146">
    <property type="term" value="F:sulfotransferase activity"/>
    <property type="evidence" value="ECO:0007669"/>
    <property type="project" value="InterPro"/>
</dbReference>
<dbReference type="GeneID" id="105167596"/>
<dbReference type="PANTHER" id="PTHR11783">
    <property type="entry name" value="SULFOTRANSFERASE SULT"/>
    <property type="match status" value="1"/>
</dbReference>
<dbReference type="OrthoDB" id="205623at2759"/>